<keyword evidence="2" id="KW-1185">Reference proteome</keyword>
<reference evidence="1 2" key="1">
    <citation type="submission" date="2020-09" db="EMBL/GenBank/DDBJ databases">
        <title>De no assembly of potato wild relative species, Solanum commersonii.</title>
        <authorList>
            <person name="Cho K."/>
        </authorList>
    </citation>
    <scope>NUCLEOTIDE SEQUENCE [LARGE SCALE GENOMIC DNA]</scope>
    <source>
        <strain evidence="1">LZ3.2</strain>
        <tissue evidence="1">Leaf</tissue>
    </source>
</reference>
<protein>
    <submittedName>
        <fullName evidence="1">Uncharacterized protein</fullName>
    </submittedName>
</protein>
<name>A0A9J5X7C9_SOLCO</name>
<accession>A0A9J5X7C9</accession>
<evidence type="ECO:0000313" key="1">
    <source>
        <dbReference type="EMBL" id="KAG5583357.1"/>
    </source>
</evidence>
<comment type="caution">
    <text evidence="1">The sequence shown here is derived from an EMBL/GenBank/DDBJ whole genome shotgun (WGS) entry which is preliminary data.</text>
</comment>
<dbReference type="Proteomes" id="UP000824120">
    <property type="component" value="Chromosome 10"/>
</dbReference>
<evidence type="ECO:0000313" key="2">
    <source>
        <dbReference type="Proteomes" id="UP000824120"/>
    </source>
</evidence>
<dbReference type="EMBL" id="JACXVP010000010">
    <property type="protein sequence ID" value="KAG5583357.1"/>
    <property type="molecule type" value="Genomic_DNA"/>
</dbReference>
<proteinExistence type="predicted"/>
<gene>
    <name evidence="1" type="ORF">H5410_053984</name>
</gene>
<dbReference type="AlphaFoldDB" id="A0A9J5X7C9"/>
<sequence length="62" mass="6435">MNSAGLVGLPPNPSTTISRYLIDGLPNVGGGILRLPPKMRGKGPIPQITFGLLCAVSSYLTL</sequence>
<organism evidence="1 2">
    <name type="scientific">Solanum commersonii</name>
    <name type="common">Commerson's wild potato</name>
    <name type="synonym">Commerson's nightshade</name>
    <dbReference type="NCBI Taxonomy" id="4109"/>
    <lineage>
        <taxon>Eukaryota</taxon>
        <taxon>Viridiplantae</taxon>
        <taxon>Streptophyta</taxon>
        <taxon>Embryophyta</taxon>
        <taxon>Tracheophyta</taxon>
        <taxon>Spermatophyta</taxon>
        <taxon>Magnoliopsida</taxon>
        <taxon>eudicotyledons</taxon>
        <taxon>Gunneridae</taxon>
        <taxon>Pentapetalae</taxon>
        <taxon>asterids</taxon>
        <taxon>lamiids</taxon>
        <taxon>Solanales</taxon>
        <taxon>Solanaceae</taxon>
        <taxon>Solanoideae</taxon>
        <taxon>Solaneae</taxon>
        <taxon>Solanum</taxon>
    </lineage>
</organism>